<dbReference type="Pfam" id="PF09350">
    <property type="entry name" value="DJC28_CD"/>
    <property type="match status" value="1"/>
</dbReference>
<name>A0ABU5CMJ9_9BACI</name>
<protein>
    <submittedName>
        <fullName evidence="2">DUF1992 domain-containing protein</fullName>
    </submittedName>
</protein>
<dbReference type="RefSeq" id="WP_320378400.1">
    <property type="nucleotide sequence ID" value="NZ_JAWDIQ010000001.1"/>
</dbReference>
<dbReference type="Proteomes" id="UP001275315">
    <property type="component" value="Unassembled WGS sequence"/>
</dbReference>
<gene>
    <name evidence="2" type="ORF">RWD45_01975</name>
</gene>
<dbReference type="PANTHER" id="PTHR39158">
    <property type="entry name" value="OS08G0560600 PROTEIN"/>
    <property type="match status" value="1"/>
</dbReference>
<reference evidence="2 3" key="1">
    <citation type="submission" date="2023-10" db="EMBL/GenBank/DDBJ databases">
        <title>Virgibacillus soli CC-YMP-6 genome.</title>
        <authorList>
            <person name="Miliotis G."/>
            <person name="Sengupta P."/>
            <person name="Hameed A."/>
            <person name="Chuvochina M."/>
            <person name="Mcdonagh F."/>
            <person name="Simpson A.C."/>
            <person name="Singh N.K."/>
            <person name="Rekha P.D."/>
            <person name="Raman K."/>
            <person name="Hugenholtz P."/>
            <person name="Venkateswaran K."/>
        </authorList>
    </citation>
    <scope>NUCLEOTIDE SEQUENCE [LARGE SCALE GENOMIC DNA]</scope>
    <source>
        <strain evidence="2 3">CC-YMP-6</strain>
    </source>
</reference>
<proteinExistence type="predicted"/>
<dbReference type="InterPro" id="IPR052573">
    <property type="entry name" value="DnaJ_C_subfamily_28"/>
</dbReference>
<dbReference type="EMBL" id="JAWDIQ010000001">
    <property type="protein sequence ID" value="MDY0407597.1"/>
    <property type="molecule type" value="Genomic_DNA"/>
</dbReference>
<feature type="domain" description="DnaJ homologue subfamily C member 28 conserved" evidence="1">
    <location>
        <begin position="28"/>
        <end position="88"/>
    </location>
</feature>
<comment type="caution">
    <text evidence="2">The sequence shown here is derived from an EMBL/GenBank/DDBJ whole genome shotgun (WGS) entry which is preliminary data.</text>
</comment>
<keyword evidence="3" id="KW-1185">Reference proteome</keyword>
<dbReference type="InterPro" id="IPR018961">
    <property type="entry name" value="DnaJ_homolog_subfam-C_membr-28"/>
</dbReference>
<organism evidence="2 3">
    <name type="scientific">Paracerasibacillus soli</name>
    <dbReference type="NCBI Taxonomy" id="480284"/>
    <lineage>
        <taxon>Bacteria</taxon>
        <taxon>Bacillati</taxon>
        <taxon>Bacillota</taxon>
        <taxon>Bacilli</taxon>
        <taxon>Bacillales</taxon>
        <taxon>Bacillaceae</taxon>
        <taxon>Paracerasibacillus</taxon>
    </lineage>
</organism>
<evidence type="ECO:0000313" key="2">
    <source>
        <dbReference type="EMBL" id="MDY0407597.1"/>
    </source>
</evidence>
<sequence length="125" mass="14549">MREKNSEREDDSEISASLQYTDHMTAIIRQAEADGHFTDLPGKGKPLNLGREYMNPSEAQLYKTMKDNHVLPRWVEVGKEIEQLINDLEGLEGKEMQRKLKQINKKIKEYNGICPPMLQKNKIHR</sequence>
<dbReference type="PANTHER" id="PTHR39158:SF1">
    <property type="entry name" value="DNAJ HOMOLOG SUBFAMILY C MEMBER 28"/>
    <property type="match status" value="1"/>
</dbReference>
<evidence type="ECO:0000313" key="3">
    <source>
        <dbReference type="Proteomes" id="UP001275315"/>
    </source>
</evidence>
<accession>A0ABU5CMJ9</accession>
<evidence type="ECO:0000259" key="1">
    <source>
        <dbReference type="Pfam" id="PF09350"/>
    </source>
</evidence>